<feature type="domain" description="PHD-type" evidence="6">
    <location>
        <begin position="330"/>
        <end position="382"/>
    </location>
</feature>
<dbReference type="CDD" id="cd15489">
    <property type="entry name" value="PHD_SF"/>
    <property type="match status" value="1"/>
</dbReference>
<dbReference type="PANTHER" id="PTHR47527">
    <property type="entry name" value="RING/FYVE/PHD ZINC FINGER SUPERFAMILY PROTEIN"/>
    <property type="match status" value="1"/>
</dbReference>
<evidence type="ECO:0000313" key="8">
    <source>
        <dbReference type="EMBL" id="MCL7023208.1"/>
    </source>
</evidence>
<dbReference type="PANTHER" id="PTHR47527:SF3">
    <property type="entry name" value="RING_FYVE_PHD ZINC FINGER SUPERFAMILY PROTEIN"/>
    <property type="match status" value="1"/>
</dbReference>
<keyword evidence="1" id="KW-0479">Metal-binding</keyword>
<dbReference type="InterPro" id="IPR019787">
    <property type="entry name" value="Znf_PHD-finger"/>
</dbReference>
<dbReference type="Proteomes" id="UP001177140">
    <property type="component" value="Unassembled WGS sequence"/>
</dbReference>
<evidence type="ECO:0008006" key="10">
    <source>
        <dbReference type="Google" id="ProtNLM"/>
    </source>
</evidence>
<accession>A0AA41V381</accession>
<evidence type="ECO:0000259" key="6">
    <source>
        <dbReference type="PROSITE" id="PS50016"/>
    </source>
</evidence>
<feature type="region of interest" description="Disordered" evidence="5">
    <location>
        <begin position="470"/>
        <end position="519"/>
    </location>
</feature>
<proteinExistence type="predicted"/>
<dbReference type="Gene3D" id="3.30.40.10">
    <property type="entry name" value="Zinc/RING finger domain, C3HC4 (zinc finger)"/>
    <property type="match status" value="1"/>
</dbReference>
<feature type="region of interest" description="Disordered" evidence="5">
    <location>
        <begin position="238"/>
        <end position="271"/>
    </location>
</feature>
<feature type="region of interest" description="Disordered" evidence="5">
    <location>
        <begin position="207"/>
        <end position="226"/>
    </location>
</feature>
<evidence type="ECO:0000256" key="2">
    <source>
        <dbReference type="ARBA" id="ARBA00022771"/>
    </source>
</evidence>
<dbReference type="AlphaFoldDB" id="A0AA41V381"/>
<keyword evidence="2 4" id="KW-0863">Zinc-finger</keyword>
<organism evidence="8 9">
    <name type="scientific">Papaver nudicaule</name>
    <name type="common">Iceland poppy</name>
    <dbReference type="NCBI Taxonomy" id="74823"/>
    <lineage>
        <taxon>Eukaryota</taxon>
        <taxon>Viridiplantae</taxon>
        <taxon>Streptophyta</taxon>
        <taxon>Embryophyta</taxon>
        <taxon>Tracheophyta</taxon>
        <taxon>Spermatophyta</taxon>
        <taxon>Magnoliopsida</taxon>
        <taxon>Ranunculales</taxon>
        <taxon>Papaveraceae</taxon>
        <taxon>Papaveroideae</taxon>
        <taxon>Papaver</taxon>
    </lineage>
</organism>
<dbReference type="SUPFAM" id="SSF57903">
    <property type="entry name" value="FYVE/PHD zinc finger"/>
    <property type="match status" value="1"/>
</dbReference>
<dbReference type="Pfam" id="PF00628">
    <property type="entry name" value="PHD"/>
    <property type="match status" value="1"/>
</dbReference>
<keyword evidence="3" id="KW-0862">Zinc</keyword>
<evidence type="ECO:0000256" key="5">
    <source>
        <dbReference type="SAM" id="MobiDB-lite"/>
    </source>
</evidence>
<dbReference type="InterPro" id="IPR013083">
    <property type="entry name" value="Znf_RING/FYVE/PHD"/>
</dbReference>
<feature type="domain" description="RING-type" evidence="7">
    <location>
        <begin position="333"/>
        <end position="379"/>
    </location>
</feature>
<name>A0AA41V381_PAPNU</name>
<gene>
    <name evidence="8" type="ORF">MKW94_004719</name>
</gene>
<evidence type="ECO:0000313" key="9">
    <source>
        <dbReference type="Proteomes" id="UP001177140"/>
    </source>
</evidence>
<dbReference type="Pfam" id="PF25073">
    <property type="entry name" value="DUF7797"/>
    <property type="match status" value="1"/>
</dbReference>
<feature type="compositionally biased region" description="Polar residues" evidence="5">
    <location>
        <begin position="396"/>
        <end position="411"/>
    </location>
</feature>
<dbReference type="PROSITE" id="PS50016">
    <property type="entry name" value="ZF_PHD_2"/>
    <property type="match status" value="1"/>
</dbReference>
<dbReference type="GO" id="GO:0008270">
    <property type="term" value="F:zinc ion binding"/>
    <property type="evidence" value="ECO:0007669"/>
    <property type="project" value="UniProtKB-KW"/>
</dbReference>
<evidence type="ECO:0000259" key="7">
    <source>
        <dbReference type="PROSITE" id="PS50089"/>
    </source>
</evidence>
<dbReference type="InterPro" id="IPR019786">
    <property type="entry name" value="Zinc_finger_PHD-type_CS"/>
</dbReference>
<dbReference type="SMART" id="SM00249">
    <property type="entry name" value="PHD"/>
    <property type="match status" value="1"/>
</dbReference>
<dbReference type="InterPro" id="IPR001841">
    <property type="entry name" value="Znf_RING"/>
</dbReference>
<dbReference type="InterPro" id="IPR001965">
    <property type="entry name" value="Znf_PHD"/>
</dbReference>
<feature type="compositionally biased region" description="Polar residues" evidence="5">
    <location>
        <begin position="240"/>
        <end position="257"/>
    </location>
</feature>
<sequence>MDLVGAEPPLDPWKLGSENSVVGEKRAVDCDETENLTKKKPRIDYSGDMKRVAELVLVLSAMGKMRGGRKPSDVEKELMVEAKDKLVEICQFMSPQDVIPKDAIRVVMEDLGLNKSADQRLGFRPPKMSIAEKFVLSKRKMEESKKFAAQSGTYSSPMAQAGYGTKPDVNRTTLHTVHKSPALGGYQAASSSVVHVPSLASPASLNGVQSASVSRGSIGTAPGTYRTDGRLNGSIYPSHAQANASGNHGTFSPQSFAVNKVGQGNKAPDHTRSVVGTTEVSTYKVTSYQQPSSVFSNHSDIAKNVQKLLHSRPPQHPSWTPPSTDYMNKSLTCQICKVPIIDVESLLVCDACEHGVHLKCLQSFNQKGIPKGEWHCPTCLISSNGKPLPPKYGRVTRNNTQKASSNTSKTPAPSVKVESQKEKVDPQKITTNGNPGEQNLSHVGSTGGTHSVSASQASNAIVGLGAKVSSDTKKVDEEPLPELNELKSVPKEATGVCSPTNSNKPNDSSAQQHQKSDSLCQQETLISEVKPKVEIVSCPDKPPNSCNDVSNQSQTTCNSQDADKAEQPSNVRVSADPDHKVDASDLTQTPVCNPQSDVRQDAGDVA</sequence>
<feature type="compositionally biased region" description="Polar residues" evidence="5">
    <location>
        <begin position="428"/>
        <end position="453"/>
    </location>
</feature>
<feature type="region of interest" description="Disordered" evidence="5">
    <location>
        <begin position="536"/>
        <end position="606"/>
    </location>
</feature>
<evidence type="ECO:0000256" key="1">
    <source>
        <dbReference type="ARBA" id="ARBA00022723"/>
    </source>
</evidence>
<feature type="compositionally biased region" description="Polar residues" evidence="5">
    <location>
        <begin position="497"/>
        <end position="519"/>
    </location>
</feature>
<dbReference type="PROSITE" id="PS01359">
    <property type="entry name" value="ZF_PHD_1"/>
    <property type="match status" value="1"/>
</dbReference>
<keyword evidence="9" id="KW-1185">Reference proteome</keyword>
<evidence type="ECO:0000256" key="4">
    <source>
        <dbReference type="PROSITE-ProRule" id="PRU00175"/>
    </source>
</evidence>
<protein>
    <recommendedName>
        <fullName evidence="10">PHD-type domain-containing protein</fullName>
    </recommendedName>
</protein>
<dbReference type="InterPro" id="IPR056699">
    <property type="entry name" value="DUF7797"/>
</dbReference>
<comment type="caution">
    <text evidence="8">The sequence shown here is derived from an EMBL/GenBank/DDBJ whole genome shotgun (WGS) entry which is preliminary data.</text>
</comment>
<feature type="region of interest" description="Disordered" evidence="5">
    <location>
        <begin position="387"/>
        <end position="453"/>
    </location>
</feature>
<reference evidence="8" key="1">
    <citation type="submission" date="2022-03" db="EMBL/GenBank/DDBJ databases">
        <title>A functionally conserved STORR gene fusion in Papaver species that diverged 16.8 million years ago.</title>
        <authorList>
            <person name="Catania T."/>
        </authorList>
    </citation>
    <scope>NUCLEOTIDE SEQUENCE</scope>
    <source>
        <strain evidence="8">S-191538</strain>
    </source>
</reference>
<feature type="compositionally biased region" description="Polar residues" evidence="5">
    <location>
        <begin position="207"/>
        <end position="217"/>
    </location>
</feature>
<feature type="compositionally biased region" description="Polar residues" evidence="5">
    <location>
        <begin position="544"/>
        <end position="560"/>
    </location>
</feature>
<feature type="compositionally biased region" description="Polar residues" evidence="5">
    <location>
        <begin position="585"/>
        <end position="597"/>
    </location>
</feature>
<dbReference type="EMBL" id="JAJJMA010019782">
    <property type="protein sequence ID" value="MCL7023208.1"/>
    <property type="molecule type" value="Genomic_DNA"/>
</dbReference>
<dbReference type="InterPro" id="IPR011011">
    <property type="entry name" value="Znf_FYVE_PHD"/>
</dbReference>
<evidence type="ECO:0000256" key="3">
    <source>
        <dbReference type="ARBA" id="ARBA00022833"/>
    </source>
</evidence>
<dbReference type="PROSITE" id="PS50089">
    <property type="entry name" value="ZF_RING_2"/>
    <property type="match status" value="1"/>
</dbReference>